<gene>
    <name evidence="1" type="ORF">Back11_23220</name>
</gene>
<dbReference type="KEGG" id="pbk:Back11_23220"/>
<dbReference type="Proteomes" id="UP000275368">
    <property type="component" value="Chromosome"/>
</dbReference>
<dbReference type="EMBL" id="AP019308">
    <property type="protein sequence ID" value="BBH20977.1"/>
    <property type="molecule type" value="Genomic_DNA"/>
</dbReference>
<dbReference type="AlphaFoldDB" id="A0A3G9IQ25"/>
<sequence length="71" mass="8061">MRILSKKYIKKKTAGAAREPIMEMILVRLLVILLLKVYTYAINSRNATKILLLSTLDNIPLFLHSCTSIVT</sequence>
<keyword evidence="2" id="KW-1185">Reference proteome</keyword>
<evidence type="ECO:0000313" key="2">
    <source>
        <dbReference type="Proteomes" id="UP000275368"/>
    </source>
</evidence>
<accession>A0A3G9IQ25</accession>
<proteinExistence type="predicted"/>
<organism evidence="1 2">
    <name type="scientific">Paenibacillus baekrokdamisoli</name>
    <dbReference type="NCBI Taxonomy" id="1712516"/>
    <lineage>
        <taxon>Bacteria</taxon>
        <taxon>Bacillati</taxon>
        <taxon>Bacillota</taxon>
        <taxon>Bacilli</taxon>
        <taxon>Bacillales</taxon>
        <taxon>Paenibacillaceae</taxon>
        <taxon>Paenibacillus</taxon>
    </lineage>
</organism>
<name>A0A3G9IQ25_9BACL</name>
<reference evidence="1 2" key="1">
    <citation type="submission" date="2018-11" db="EMBL/GenBank/DDBJ databases">
        <title>Complete genome sequence of Paenibacillus baekrokdamisoli strain KCTC 33723.</title>
        <authorList>
            <person name="Kang S.W."/>
            <person name="Lee K.C."/>
            <person name="Kim K.K."/>
            <person name="Kim J.S."/>
            <person name="Kim D.S."/>
            <person name="Ko S.H."/>
            <person name="Yang S.H."/>
            <person name="Lee J.S."/>
        </authorList>
    </citation>
    <scope>NUCLEOTIDE SEQUENCE [LARGE SCALE GENOMIC DNA]</scope>
    <source>
        <strain evidence="1 2">KCTC 33723</strain>
    </source>
</reference>
<evidence type="ECO:0000313" key="1">
    <source>
        <dbReference type="EMBL" id="BBH20977.1"/>
    </source>
</evidence>
<protein>
    <submittedName>
        <fullName evidence="1">Uncharacterized protein</fullName>
    </submittedName>
</protein>